<comment type="caution">
    <text evidence="10">The sequence shown here is derived from an EMBL/GenBank/DDBJ whole genome shotgun (WGS) entry which is preliminary data.</text>
</comment>
<keyword evidence="6" id="KW-1278">Translocase</keyword>
<dbReference type="InterPro" id="IPR027417">
    <property type="entry name" value="P-loop_NTPase"/>
</dbReference>
<dbReference type="AlphaFoldDB" id="A0A4S5E8H5"/>
<keyword evidence="5 10" id="KW-0067">ATP-binding</keyword>
<dbReference type="PROSITE" id="PS50893">
    <property type="entry name" value="ABC_TRANSPORTER_2"/>
    <property type="match status" value="1"/>
</dbReference>
<dbReference type="InterPro" id="IPR017871">
    <property type="entry name" value="ABC_transporter-like_CS"/>
</dbReference>
<evidence type="ECO:0000256" key="5">
    <source>
        <dbReference type="ARBA" id="ARBA00022840"/>
    </source>
</evidence>
<evidence type="ECO:0000256" key="2">
    <source>
        <dbReference type="ARBA" id="ARBA00022448"/>
    </source>
</evidence>
<feature type="domain" description="ABC transporter" evidence="9">
    <location>
        <begin position="7"/>
        <end position="232"/>
    </location>
</feature>
<dbReference type="FunFam" id="3.40.50.300:FF:000589">
    <property type="entry name" value="ABC transporter, ATP-binding subunit"/>
    <property type="match status" value="1"/>
</dbReference>
<dbReference type="PANTHER" id="PTHR42711">
    <property type="entry name" value="ABC TRANSPORTER ATP-BINDING PROTEIN"/>
    <property type="match status" value="1"/>
</dbReference>
<organism evidence="10 11">
    <name type="scientific">Arthrobacter echini</name>
    <dbReference type="NCBI Taxonomy" id="1529066"/>
    <lineage>
        <taxon>Bacteria</taxon>
        <taxon>Bacillati</taxon>
        <taxon>Actinomycetota</taxon>
        <taxon>Actinomycetes</taxon>
        <taxon>Micrococcales</taxon>
        <taxon>Micrococcaceae</taxon>
        <taxon>Arthrobacter</taxon>
    </lineage>
</organism>
<keyword evidence="2" id="KW-0813">Transport</keyword>
<dbReference type="GO" id="GO:0005886">
    <property type="term" value="C:plasma membrane"/>
    <property type="evidence" value="ECO:0007669"/>
    <property type="project" value="UniProtKB-SubCell"/>
</dbReference>
<keyword evidence="8" id="KW-0046">Antibiotic resistance</keyword>
<dbReference type="Gene3D" id="3.40.50.300">
    <property type="entry name" value="P-loop containing nucleotide triphosphate hydrolases"/>
    <property type="match status" value="1"/>
</dbReference>
<comment type="subcellular location">
    <subcellularLocation>
        <location evidence="1">Cell membrane</location>
        <topology evidence="1">Peripheral membrane protein</topology>
    </subcellularLocation>
</comment>
<dbReference type="PROSITE" id="PS00211">
    <property type="entry name" value="ABC_TRANSPORTER_1"/>
    <property type="match status" value="1"/>
</dbReference>
<keyword evidence="11" id="KW-1185">Reference proteome</keyword>
<gene>
    <name evidence="10" type="ORF">E8P82_03855</name>
</gene>
<evidence type="ECO:0000256" key="3">
    <source>
        <dbReference type="ARBA" id="ARBA00022475"/>
    </source>
</evidence>
<accession>A0A4S5E8H5</accession>
<dbReference type="SMART" id="SM00382">
    <property type="entry name" value="AAA"/>
    <property type="match status" value="1"/>
</dbReference>
<keyword evidence="4" id="KW-0547">Nucleotide-binding</keyword>
<evidence type="ECO:0000256" key="8">
    <source>
        <dbReference type="ARBA" id="ARBA00023251"/>
    </source>
</evidence>
<dbReference type="GO" id="GO:0016887">
    <property type="term" value="F:ATP hydrolysis activity"/>
    <property type="evidence" value="ECO:0007669"/>
    <property type="project" value="InterPro"/>
</dbReference>
<dbReference type="EMBL" id="SSWH01000002">
    <property type="protein sequence ID" value="THJ67967.1"/>
    <property type="molecule type" value="Genomic_DNA"/>
</dbReference>
<evidence type="ECO:0000256" key="4">
    <source>
        <dbReference type="ARBA" id="ARBA00022741"/>
    </source>
</evidence>
<dbReference type="InterPro" id="IPR003439">
    <property type="entry name" value="ABC_transporter-like_ATP-bd"/>
</dbReference>
<dbReference type="OrthoDB" id="9804819at2"/>
<reference evidence="10 11" key="1">
    <citation type="submission" date="2019-04" db="EMBL/GenBank/DDBJ databases">
        <authorList>
            <person name="Liu Q."/>
            <person name="Xin Y.-H."/>
        </authorList>
    </citation>
    <scope>NUCLEOTIDE SEQUENCE [LARGE SCALE GENOMIC DNA]</scope>
    <source>
        <strain evidence="10 11">AM23</strain>
    </source>
</reference>
<keyword evidence="7" id="KW-0472">Membrane</keyword>
<evidence type="ECO:0000256" key="6">
    <source>
        <dbReference type="ARBA" id="ARBA00022967"/>
    </source>
</evidence>
<evidence type="ECO:0000313" key="10">
    <source>
        <dbReference type="EMBL" id="THJ67967.1"/>
    </source>
</evidence>
<evidence type="ECO:0000256" key="7">
    <source>
        <dbReference type="ARBA" id="ARBA00023136"/>
    </source>
</evidence>
<dbReference type="PANTHER" id="PTHR42711:SF16">
    <property type="entry name" value="ABC TRANSPORTER ATP-BINDING PROTEIN"/>
    <property type="match status" value="1"/>
</dbReference>
<name>A0A4S5E8H5_9MICC</name>
<proteinExistence type="predicted"/>
<sequence length="301" mass="32489">MAGAAVIEIDHLHKTYGRTVAVDDVSLRVEEGEIFGILGPNGAGKTTTVEAMVGLTPVDAGRIRVLGLDPHRETARVRELVGIQLQQVRLPTRLRVSEALELYASFYAGPADTDDLMDLLGLTEQRRTAFAELSGGQQQRLSIALALVGNPRIAVLDELTTGLDPQARRNTWELIEQIRRRGVTIVLVTHYMDEAEHLCDHLAVINHGRVQATGRPRELVSGDSATTYVIDLSDTAAQADAPHVAAALGTHVRTGPGRLEVTGGPRELTAALTALVDAGVVPARIRTRSLDDVFVDLTRDL</sequence>
<dbReference type="Proteomes" id="UP000305233">
    <property type="component" value="Unassembled WGS sequence"/>
</dbReference>
<evidence type="ECO:0000313" key="11">
    <source>
        <dbReference type="Proteomes" id="UP000305233"/>
    </source>
</evidence>
<dbReference type="SUPFAM" id="SSF52540">
    <property type="entry name" value="P-loop containing nucleoside triphosphate hydrolases"/>
    <property type="match status" value="1"/>
</dbReference>
<evidence type="ECO:0000256" key="1">
    <source>
        <dbReference type="ARBA" id="ARBA00004202"/>
    </source>
</evidence>
<dbReference type="RefSeq" id="WP_136453164.1">
    <property type="nucleotide sequence ID" value="NZ_SSWH01000002.1"/>
</dbReference>
<protein>
    <submittedName>
        <fullName evidence="10">ABC transporter ATP-binding protein</fullName>
    </submittedName>
</protein>
<dbReference type="GO" id="GO:0005524">
    <property type="term" value="F:ATP binding"/>
    <property type="evidence" value="ECO:0007669"/>
    <property type="project" value="UniProtKB-KW"/>
</dbReference>
<dbReference type="InterPro" id="IPR050763">
    <property type="entry name" value="ABC_transporter_ATP-binding"/>
</dbReference>
<evidence type="ECO:0000259" key="9">
    <source>
        <dbReference type="PROSITE" id="PS50893"/>
    </source>
</evidence>
<dbReference type="CDD" id="cd03230">
    <property type="entry name" value="ABC_DR_subfamily_A"/>
    <property type="match status" value="1"/>
</dbReference>
<keyword evidence="3" id="KW-1003">Cell membrane</keyword>
<dbReference type="Pfam" id="PF00005">
    <property type="entry name" value="ABC_tran"/>
    <property type="match status" value="1"/>
</dbReference>
<dbReference type="InterPro" id="IPR003593">
    <property type="entry name" value="AAA+_ATPase"/>
</dbReference>
<dbReference type="GO" id="GO:0046677">
    <property type="term" value="P:response to antibiotic"/>
    <property type="evidence" value="ECO:0007669"/>
    <property type="project" value="UniProtKB-KW"/>
</dbReference>